<dbReference type="Proteomes" id="UP000075606">
    <property type="component" value="Unassembled WGS sequence"/>
</dbReference>
<comment type="similarity">
    <text evidence="1">Belongs to the patatin family.</text>
</comment>
<feature type="domain" description="PNPLA" evidence="4">
    <location>
        <begin position="9"/>
        <end position="209"/>
    </location>
</feature>
<feature type="short sequence motif" description="GXGXXG" evidence="3">
    <location>
        <begin position="13"/>
        <end position="18"/>
    </location>
</feature>
<dbReference type="EMBL" id="LRPC01000001">
    <property type="protein sequence ID" value="KYG77975.1"/>
    <property type="molecule type" value="Genomic_DNA"/>
</dbReference>
<evidence type="ECO:0000256" key="2">
    <source>
        <dbReference type="ARBA" id="ARBA00023098"/>
    </source>
</evidence>
<dbReference type="GO" id="GO:0004620">
    <property type="term" value="F:phospholipase activity"/>
    <property type="evidence" value="ECO:0007669"/>
    <property type="project" value="TreeGrafter"/>
</dbReference>
<name>A0A150XH00_9BACT</name>
<feature type="short sequence motif" description="DGA/G" evidence="3">
    <location>
        <begin position="196"/>
        <end position="198"/>
    </location>
</feature>
<feature type="active site" description="Proton acceptor" evidence="3">
    <location>
        <position position="196"/>
    </location>
</feature>
<sequence>MSTKKVKILSIDGGGIRGILPGTILNYIETELQRRTNNPNTRLADHFDLIAGTSTGGILTCTYLIVDENGQTKYSAADALNIYLERGGDIFNLPFSRKLWSLFGIRRPKYSVDSLESALHDYFGESMTADLKRPCIITSYDIRDRKAIFFNKVDGINNPVRNYKVRDVARATSAAPTYFKPAKIKSAIDSPLVLVDGGVFANNPALCAYAEARTLDFAKQDTPSEIAFPSAEDMFLLSLGTGTEQQPYYYDSAKNWGMLKWIQPIIDIMMSGNSETVDYQLKQMFKAVKHEDCYHRIQPSLHNAKSQMDDVSPQNLKALHEAGLVYISNNEEKISKIIDKILES</sequence>
<organism evidence="5 6">
    <name type="scientific">Roseivirga spongicola</name>
    <dbReference type="NCBI Taxonomy" id="333140"/>
    <lineage>
        <taxon>Bacteria</taxon>
        <taxon>Pseudomonadati</taxon>
        <taxon>Bacteroidota</taxon>
        <taxon>Cytophagia</taxon>
        <taxon>Cytophagales</taxon>
        <taxon>Roseivirgaceae</taxon>
        <taxon>Roseivirga</taxon>
    </lineage>
</organism>
<proteinExistence type="inferred from homology"/>
<dbReference type="PANTHER" id="PTHR32176">
    <property type="entry name" value="XYLOSE ISOMERASE"/>
    <property type="match status" value="1"/>
</dbReference>
<dbReference type="AlphaFoldDB" id="A0A150XH00"/>
<feature type="short sequence motif" description="GXSXG" evidence="3">
    <location>
        <begin position="52"/>
        <end position="56"/>
    </location>
</feature>
<dbReference type="PANTHER" id="PTHR32176:SF92">
    <property type="entry name" value="XYLOSE ISOMERASE"/>
    <property type="match status" value="1"/>
</dbReference>
<dbReference type="InterPro" id="IPR002641">
    <property type="entry name" value="PNPLA_dom"/>
</dbReference>
<keyword evidence="3" id="KW-0378">Hydrolase</keyword>
<evidence type="ECO:0000313" key="5">
    <source>
        <dbReference type="EMBL" id="KYG77975.1"/>
    </source>
</evidence>
<reference evidence="5 6" key="1">
    <citation type="submission" date="2016-01" db="EMBL/GenBank/DDBJ databases">
        <title>Genome sequencing of Roseivirga spongicola UST030701-084.</title>
        <authorList>
            <person name="Selvaratnam C."/>
            <person name="Thevarajoo S."/>
            <person name="Goh K.M."/>
            <person name="Ee R."/>
            <person name="Chan K.-G."/>
            <person name="Chong C.S."/>
        </authorList>
    </citation>
    <scope>NUCLEOTIDE SEQUENCE [LARGE SCALE GENOMIC DNA]</scope>
    <source>
        <strain evidence="5 6">UST030701-084</strain>
    </source>
</reference>
<evidence type="ECO:0000259" key="4">
    <source>
        <dbReference type="PROSITE" id="PS51635"/>
    </source>
</evidence>
<dbReference type="GO" id="GO:0047372">
    <property type="term" value="F:monoacylglycerol lipase activity"/>
    <property type="evidence" value="ECO:0007669"/>
    <property type="project" value="TreeGrafter"/>
</dbReference>
<dbReference type="Pfam" id="PF01734">
    <property type="entry name" value="Patatin"/>
    <property type="match status" value="1"/>
</dbReference>
<dbReference type="SUPFAM" id="SSF52151">
    <property type="entry name" value="FabD/lysophospholipase-like"/>
    <property type="match status" value="1"/>
</dbReference>
<evidence type="ECO:0000256" key="3">
    <source>
        <dbReference type="PROSITE-ProRule" id="PRU01161"/>
    </source>
</evidence>
<dbReference type="OrthoDB" id="9807112at2"/>
<dbReference type="Gene3D" id="3.40.1090.10">
    <property type="entry name" value="Cytosolic phospholipase A2 catalytic domain"/>
    <property type="match status" value="1"/>
</dbReference>
<keyword evidence="3" id="KW-0442">Lipid degradation</keyword>
<dbReference type="GO" id="GO:0016042">
    <property type="term" value="P:lipid catabolic process"/>
    <property type="evidence" value="ECO:0007669"/>
    <property type="project" value="UniProtKB-UniRule"/>
</dbReference>
<protein>
    <recommendedName>
        <fullName evidence="4">PNPLA domain-containing protein</fullName>
    </recommendedName>
</protein>
<comment type="caution">
    <text evidence="5">The sequence shown here is derived from an EMBL/GenBank/DDBJ whole genome shotgun (WGS) entry which is preliminary data.</text>
</comment>
<feature type="active site" description="Nucleophile" evidence="3">
    <location>
        <position position="54"/>
    </location>
</feature>
<dbReference type="RefSeq" id="WP_068216904.1">
    <property type="nucleotide sequence ID" value="NZ_LRPC01000001.1"/>
</dbReference>
<dbReference type="STRING" id="333140.AWW68_04190"/>
<accession>A0A150XH00</accession>
<keyword evidence="2 3" id="KW-0443">Lipid metabolism</keyword>
<dbReference type="InterPro" id="IPR016035">
    <property type="entry name" value="Acyl_Trfase/lysoPLipase"/>
</dbReference>
<keyword evidence="6" id="KW-1185">Reference proteome</keyword>
<dbReference type="PROSITE" id="PS51635">
    <property type="entry name" value="PNPLA"/>
    <property type="match status" value="1"/>
</dbReference>
<evidence type="ECO:0000256" key="1">
    <source>
        <dbReference type="ARBA" id="ARBA00010240"/>
    </source>
</evidence>
<evidence type="ECO:0000313" key="6">
    <source>
        <dbReference type="Proteomes" id="UP000075606"/>
    </source>
</evidence>
<gene>
    <name evidence="5" type="ORF">AWW68_04190</name>
</gene>